<dbReference type="STRING" id="1678841.TBC1_12539"/>
<dbReference type="InterPro" id="IPR016164">
    <property type="entry name" value="FAD-linked_Oxase-like_C"/>
</dbReference>
<reference evidence="9" key="1">
    <citation type="journal article" date="2015" name="Genome Announc.">
        <title>Draft Genome Sequence of Bacteroidales Strain TBC1, a Novel Isolate from a Methanogenic Wastewater Treatment System.</title>
        <authorList>
            <person name="Tourlousse D.M."/>
            <person name="Matsuura N."/>
            <person name="Sun L."/>
            <person name="Toyonaga M."/>
            <person name="Kuroda K."/>
            <person name="Ohashi A."/>
            <person name="Cruz R."/>
            <person name="Yamaguchi T."/>
            <person name="Sekiguchi Y."/>
        </authorList>
    </citation>
    <scope>NUCLEOTIDE SEQUENCE [LARGE SCALE GENOMIC DNA]</scope>
    <source>
        <strain evidence="9">TBC1</strain>
    </source>
</reference>
<dbReference type="SUPFAM" id="SSF46548">
    <property type="entry name" value="alpha-helical ferredoxin"/>
    <property type="match status" value="1"/>
</dbReference>
<dbReference type="GO" id="GO:0051536">
    <property type="term" value="F:iron-sulfur cluster binding"/>
    <property type="evidence" value="ECO:0007669"/>
    <property type="project" value="UniProtKB-KW"/>
</dbReference>
<dbReference type="InterPro" id="IPR006094">
    <property type="entry name" value="Oxid_FAD_bind_N"/>
</dbReference>
<keyword evidence="3" id="KW-0479">Metal-binding</keyword>
<dbReference type="InterPro" id="IPR004113">
    <property type="entry name" value="FAD-bd_oxidored_4_C"/>
</dbReference>
<keyword evidence="4" id="KW-0274">FAD</keyword>
<keyword evidence="6" id="KW-0408">Iron</keyword>
<feature type="domain" description="FAD-binding PCMH-type" evidence="8">
    <location>
        <begin position="35"/>
        <end position="274"/>
    </location>
</feature>
<comment type="cofactor">
    <cofactor evidence="1">
        <name>FAD</name>
        <dbReference type="ChEBI" id="CHEBI:57692"/>
    </cofactor>
</comment>
<evidence type="ECO:0000256" key="4">
    <source>
        <dbReference type="ARBA" id="ARBA00022827"/>
    </source>
</evidence>
<dbReference type="OrthoDB" id="9767256at2"/>
<evidence type="ECO:0000256" key="2">
    <source>
        <dbReference type="ARBA" id="ARBA00022630"/>
    </source>
</evidence>
<keyword evidence="7" id="KW-0411">Iron-sulfur</keyword>
<dbReference type="GO" id="GO:0008720">
    <property type="term" value="F:D-lactate dehydrogenase (NAD+) activity"/>
    <property type="evidence" value="ECO:0007669"/>
    <property type="project" value="TreeGrafter"/>
</dbReference>
<evidence type="ECO:0000313" key="9">
    <source>
        <dbReference type="EMBL" id="GAP44728.1"/>
    </source>
</evidence>
<dbReference type="RefSeq" id="WP_062044516.1">
    <property type="nucleotide sequence ID" value="NZ_DF968183.1"/>
</dbReference>
<dbReference type="PATRIC" id="fig|1678841.3.peg.3260"/>
<dbReference type="EMBL" id="DF968183">
    <property type="protein sequence ID" value="GAP44728.1"/>
    <property type="molecule type" value="Genomic_DNA"/>
</dbReference>
<dbReference type="Gene3D" id="3.30.43.10">
    <property type="entry name" value="Uridine Diphospho-n-acetylenolpyruvylglucosamine Reductase, domain 2"/>
    <property type="match status" value="1"/>
</dbReference>
<dbReference type="GO" id="GO:0046872">
    <property type="term" value="F:metal ion binding"/>
    <property type="evidence" value="ECO:0007669"/>
    <property type="project" value="UniProtKB-KW"/>
</dbReference>
<dbReference type="Gene3D" id="3.30.465.10">
    <property type="match status" value="1"/>
</dbReference>
<dbReference type="PROSITE" id="PS00198">
    <property type="entry name" value="4FE4S_FER_1"/>
    <property type="match status" value="1"/>
</dbReference>
<evidence type="ECO:0000256" key="6">
    <source>
        <dbReference type="ARBA" id="ARBA00023004"/>
    </source>
</evidence>
<name>A0A0S7C6A5_9BACT</name>
<proteinExistence type="predicted"/>
<dbReference type="InterPro" id="IPR016169">
    <property type="entry name" value="FAD-bd_PCMH_sub2"/>
</dbReference>
<dbReference type="InterPro" id="IPR016171">
    <property type="entry name" value="Vanillyl_alc_oxidase_C-sub2"/>
</dbReference>
<dbReference type="PANTHER" id="PTHR11748">
    <property type="entry name" value="D-LACTATE DEHYDROGENASE"/>
    <property type="match status" value="1"/>
</dbReference>
<dbReference type="InterPro" id="IPR016167">
    <property type="entry name" value="FAD-bd_PCMH_sub1"/>
</dbReference>
<protein>
    <submittedName>
        <fullName evidence="9">FAD/FMN-containing dehydrogenase</fullName>
    </submittedName>
</protein>
<dbReference type="Gene3D" id="1.10.45.10">
    <property type="entry name" value="Vanillyl-alcohol Oxidase, Chain A, domain 4"/>
    <property type="match status" value="1"/>
</dbReference>
<evidence type="ECO:0000259" key="8">
    <source>
        <dbReference type="PROSITE" id="PS51387"/>
    </source>
</evidence>
<sequence length="972" mass="108356">MIPVNKWNELRSRLKGDLFTGDSMRLLYATDASAYRELPAGVCRPKDEDDLRLLIDFAAKMKIPLIPRTAGTSLAGQVVGSGLVVDVSRYMTEVIELNAEERWVRVQPGVVLDELNKMVEPYGLFFGPETSTSNRCMIGGMVGNNSCGSHSLVYGSTRDHTLEIKALLSDGSEATFGPLSPEAFNQKCSLGNLEGKIYRSVRDMLADPVNQQEIRSQYPDPQIERRNTGYALDLLLDSEPFTPDAPPFNFCRLLAGSEGTLAFSTEIKLNLVPLPPKEKALICIHCEKLEDAFKGNLIALRHNPVAVELIDNYILERTKDNIEQRKNRFFIKGEPAAILVVELALESREAIDILAAALEADMRKEGYGYHFPVVYGNDINKVWALRKAGLGLLSNVPGDAKPVAVIEDTAVNPAVLPDYMADFRLMLEKLGLDCVFYAHIATGELHLRPVLNLKDPRDVEMFHTVALETAKLVKKYRGSLSGEHGDGRLRGEFIPLMLGEHNYRLLKTIKQTWDPNDIFNPGKITDTPRMNTSLRYESGQVTREIDTILDFSANQGILRAVEQCNGSGDCRKSEIFAGTMCPSYQATRDENATTRARANILREFLTRSNKENPFDHREIYEIMDLCLSCKGCKSECPSNVDIAKYKAEFLQHYYDANGIPLRTRMIAYITSFNKLGSLVPGVYNFFLKNPALSGMLKKALGFAPQRSIPLLYKTTLRAWQRKNRNNPADGRLVYLFADEFTNYNDVEVGISAIRALNRLGYRVEIPEHAESGRTFLSKGLLRKARKLAEKNIALLSPVISAETPLIGIEPSAILTFRDEYPDLTTGVTKEKAKALGANCLLFEDFIMQEFNAGRISKTAFTTSAEKIRLHGHCHQKSLAGTASTKLMLTLPENYRVEEIKSGCCGMAGSFGYEAEHYEVSMKVGELVLFPEVRKTDAKTIIAAPGTSCRHQISDGTGRKALHPVEIFYESIL</sequence>
<dbReference type="InterPro" id="IPR036318">
    <property type="entry name" value="FAD-bd_PCMH-like_sf"/>
</dbReference>
<gene>
    <name evidence="9" type="ORF">TBC1_12539</name>
</gene>
<evidence type="ECO:0000256" key="7">
    <source>
        <dbReference type="ARBA" id="ARBA00023014"/>
    </source>
</evidence>
<accession>A0A0S7C6A5</accession>
<evidence type="ECO:0000256" key="1">
    <source>
        <dbReference type="ARBA" id="ARBA00001974"/>
    </source>
</evidence>
<dbReference type="GO" id="GO:0071949">
    <property type="term" value="F:FAD binding"/>
    <property type="evidence" value="ECO:0007669"/>
    <property type="project" value="InterPro"/>
</dbReference>
<dbReference type="PROSITE" id="PS51387">
    <property type="entry name" value="FAD_PCMH"/>
    <property type="match status" value="1"/>
</dbReference>
<dbReference type="Pfam" id="PF02913">
    <property type="entry name" value="FAD-oxidase_C"/>
    <property type="match status" value="1"/>
</dbReference>
<keyword evidence="5" id="KW-0560">Oxidoreductase</keyword>
<keyword evidence="2" id="KW-0285">Flavoprotein</keyword>
<dbReference type="AlphaFoldDB" id="A0A0S7C6A5"/>
<organism evidence="9">
    <name type="scientific">Lentimicrobium saccharophilum</name>
    <dbReference type="NCBI Taxonomy" id="1678841"/>
    <lineage>
        <taxon>Bacteria</taxon>
        <taxon>Pseudomonadati</taxon>
        <taxon>Bacteroidota</taxon>
        <taxon>Bacteroidia</taxon>
        <taxon>Bacteroidales</taxon>
        <taxon>Lentimicrobiaceae</taxon>
        <taxon>Lentimicrobium</taxon>
    </lineage>
</organism>
<dbReference type="PANTHER" id="PTHR11748:SF119">
    <property type="entry name" value="D-2-HYDROXYGLUTARATE DEHYDROGENASE"/>
    <property type="match status" value="1"/>
</dbReference>
<dbReference type="Gene3D" id="3.30.70.2740">
    <property type="match status" value="1"/>
</dbReference>
<dbReference type="SUPFAM" id="SSF56176">
    <property type="entry name" value="FAD-binding/transporter-associated domain-like"/>
    <property type="match status" value="1"/>
</dbReference>
<dbReference type="GO" id="GO:0004458">
    <property type="term" value="F:D-lactate dehydrogenase (cytochrome) activity"/>
    <property type="evidence" value="ECO:0007669"/>
    <property type="project" value="TreeGrafter"/>
</dbReference>
<dbReference type="GO" id="GO:1903457">
    <property type="term" value="P:lactate catabolic process"/>
    <property type="evidence" value="ECO:0007669"/>
    <property type="project" value="TreeGrafter"/>
</dbReference>
<dbReference type="Proteomes" id="UP000053091">
    <property type="component" value="Unassembled WGS sequence"/>
</dbReference>
<evidence type="ECO:0000256" key="5">
    <source>
        <dbReference type="ARBA" id="ARBA00023002"/>
    </source>
</evidence>
<dbReference type="InterPro" id="IPR017900">
    <property type="entry name" value="4Fe4S_Fe_S_CS"/>
</dbReference>
<dbReference type="Pfam" id="PF01565">
    <property type="entry name" value="FAD_binding_4"/>
    <property type="match status" value="1"/>
</dbReference>
<keyword evidence="10" id="KW-1185">Reference proteome</keyword>
<evidence type="ECO:0000256" key="3">
    <source>
        <dbReference type="ARBA" id="ARBA00022723"/>
    </source>
</evidence>
<dbReference type="Pfam" id="PF13534">
    <property type="entry name" value="Fer4_17"/>
    <property type="match status" value="1"/>
</dbReference>
<dbReference type="SUPFAM" id="SSF55103">
    <property type="entry name" value="FAD-linked oxidases, C-terminal domain"/>
    <property type="match status" value="1"/>
</dbReference>
<evidence type="ECO:0000313" key="10">
    <source>
        <dbReference type="Proteomes" id="UP000053091"/>
    </source>
</evidence>
<dbReference type="InterPro" id="IPR016166">
    <property type="entry name" value="FAD-bd_PCMH"/>
</dbReference>